<dbReference type="EMBL" id="CZVI01000006">
    <property type="protein sequence ID" value="CUS82711.1"/>
    <property type="molecule type" value="Genomic_DNA"/>
</dbReference>
<accession>A0A0P1LRH1</accession>
<dbReference type="Pfam" id="PF09719">
    <property type="entry name" value="C_GCAxxG_C_C"/>
    <property type="match status" value="1"/>
</dbReference>
<reference evidence="2 5" key="2">
    <citation type="submission" date="2015-11" db="EMBL/GenBank/DDBJ databases">
        <authorList>
            <person name="Varghese N."/>
        </authorList>
    </citation>
    <scope>NUCLEOTIDE SEQUENCE [LARGE SCALE GENOMIC DNA]</scope>
    <source>
        <strain evidence="2 5">JGI-8</strain>
    </source>
</reference>
<dbReference type="OrthoDB" id="5430146at2"/>
<accession>A0A0P1M9A6</accession>
<evidence type="ECO:0000313" key="2">
    <source>
        <dbReference type="EMBL" id="CUS82711.1"/>
    </source>
</evidence>
<dbReference type="Proteomes" id="UP000182200">
    <property type="component" value="Unassembled WGS sequence"/>
</dbReference>
<accession>A0A0S4N9R1</accession>
<dbReference type="AlphaFoldDB" id="A0A0P1L6N3"/>
<evidence type="ECO:0000259" key="1">
    <source>
        <dbReference type="Pfam" id="PF13860"/>
    </source>
</evidence>
<accession>A0A0P1L6N3</accession>
<protein>
    <submittedName>
        <fullName evidence="3">Por secretion system C-terminal sorting domain-containing protein</fullName>
    </submittedName>
</protein>
<evidence type="ECO:0000313" key="5">
    <source>
        <dbReference type="Proteomes" id="UP000182200"/>
    </source>
</evidence>
<dbReference type="InterPro" id="IPR010181">
    <property type="entry name" value="CGCAxxGCC_motif"/>
</dbReference>
<accession>A0A0P1M221</accession>
<dbReference type="NCBIfam" id="TIGR04183">
    <property type="entry name" value="Por_Secre_tail"/>
    <property type="match status" value="1"/>
</dbReference>
<accession>A0A0P1LWF9</accession>
<dbReference type="STRING" id="1633631.GCA_001442925_01852"/>
<dbReference type="RefSeq" id="WP_075426780.1">
    <property type="nucleotide sequence ID" value="NZ_CZVI01000006.1"/>
</dbReference>
<feature type="domain" description="FlgD/Vpr Ig-like" evidence="1">
    <location>
        <begin position="297"/>
        <end position="358"/>
    </location>
</feature>
<dbReference type="InterPro" id="IPR025965">
    <property type="entry name" value="FlgD/Vpr_Ig-like"/>
</dbReference>
<dbReference type="InterPro" id="IPR026444">
    <property type="entry name" value="Secre_tail"/>
</dbReference>
<organism evidence="3 4">
    <name type="scientific">Candidatus Kryptonium thompsonii</name>
    <dbReference type="NCBI Taxonomy" id="1633631"/>
    <lineage>
        <taxon>Bacteria</taxon>
        <taxon>Pseudomonadati</taxon>
        <taxon>Candidatus Kryptoniota</taxon>
        <taxon>Candidatus Kryptonium</taxon>
    </lineage>
</organism>
<proteinExistence type="predicted"/>
<dbReference type="Gene3D" id="2.60.40.4070">
    <property type="match status" value="1"/>
</dbReference>
<gene>
    <name evidence="3" type="ORF">JGI4_01857</name>
    <name evidence="2" type="ORF">JGI8_00622</name>
</gene>
<evidence type="ECO:0000313" key="4">
    <source>
        <dbReference type="Proteomes" id="UP000182011"/>
    </source>
</evidence>
<reference evidence="3 4" key="1">
    <citation type="submission" date="2015-11" db="EMBL/GenBank/DDBJ databases">
        <authorList>
            <person name="Zhang Y."/>
            <person name="Guo Z."/>
        </authorList>
    </citation>
    <scope>NUCLEOTIDE SEQUENCE [LARGE SCALE GENOMIC DNA]</scope>
    <source>
        <strain evidence="3">JGI-4</strain>
    </source>
</reference>
<accession>A0A0P1MDE0</accession>
<sequence>MKGKLTRKQFLEVAAKSTIGGAVGFSLINLANSVKAQAQITWPLPYEILDPEHVRKLGHQFYWTGKGCSYGAFKAIFYAMHEKVGEPFTSLLPLCEMMIYGHGGVVGWGTTCGALLGACAAINLFCDKATTDKIAHELMGWYTQAVFPSDISNQYAVNGQFYDNRLNQALPQASCGSALCHVSVTTWCVTSGYKAGSTERKERCGRLTGDVAAKAVELLNAWKSGQFQQTYQPPSVVGSCLACHGSAYKDNVKSVMTCDQCHKPNWSHPQTKVEQLSEVAFTFKLSQNYPNPFNPSTSIEFSVPKSCDVRLEIYDTSGKIVRRLIDGERYEPGVYKVVWDGTDDHGNRVASGIYLYRMIAGSYVATKKMVLMK</sequence>
<dbReference type="Pfam" id="PF13860">
    <property type="entry name" value="FlgD_ig"/>
    <property type="match status" value="1"/>
</dbReference>
<accession>A0A0P1MED3</accession>
<accession>A0A0P1NZB2</accession>
<dbReference type="SUPFAM" id="SSF48695">
    <property type="entry name" value="Multiheme cytochromes"/>
    <property type="match status" value="1"/>
</dbReference>
<accession>A0A0P1LG90</accession>
<name>A0A0P1L6N3_9BACT</name>
<keyword evidence="5" id="KW-1185">Reference proteome</keyword>
<dbReference type="InterPro" id="IPR006311">
    <property type="entry name" value="TAT_signal"/>
</dbReference>
<dbReference type="PROSITE" id="PS51318">
    <property type="entry name" value="TAT"/>
    <property type="match status" value="1"/>
</dbReference>
<dbReference type="InterPro" id="IPR036280">
    <property type="entry name" value="Multihaem_cyt_sf"/>
</dbReference>
<dbReference type="Proteomes" id="UP000182011">
    <property type="component" value="Unassembled WGS sequence"/>
</dbReference>
<evidence type="ECO:0000313" key="3">
    <source>
        <dbReference type="EMBL" id="CUU07657.1"/>
    </source>
</evidence>
<dbReference type="EMBL" id="FAOP01000007">
    <property type="protein sequence ID" value="CUU07657.1"/>
    <property type="molecule type" value="Genomic_DNA"/>
</dbReference>